<dbReference type="SUPFAM" id="SSF51322">
    <property type="entry name" value="Cyanovirin-N"/>
    <property type="match status" value="1"/>
</dbReference>
<sequence length="70" mass="7286">MTSGIYNVGNAINPNSCFANANGKLVGQLWGGYSGSCKDVGLSGTILHANCKNTAGNYVYTSIETNLNPE</sequence>
<reference evidence="1" key="1">
    <citation type="submission" date="2022-11" db="EMBL/GenBank/DDBJ databases">
        <authorList>
            <person name="Petersen C."/>
        </authorList>
    </citation>
    <scope>NUCLEOTIDE SEQUENCE</scope>
    <source>
        <strain evidence="1">IBT 16849</strain>
    </source>
</reference>
<proteinExistence type="predicted"/>
<dbReference type="AlphaFoldDB" id="A0A9W9J7S2"/>
<dbReference type="Proteomes" id="UP001150879">
    <property type="component" value="Unassembled WGS sequence"/>
</dbReference>
<accession>A0A9W9J7S2</accession>
<keyword evidence="2" id="KW-1185">Reference proteome</keyword>
<dbReference type="Gene3D" id="2.30.60.10">
    <property type="entry name" value="Cyanovirin-N"/>
    <property type="match status" value="1"/>
</dbReference>
<evidence type="ECO:0000313" key="1">
    <source>
        <dbReference type="EMBL" id="KAJ5189196.1"/>
    </source>
</evidence>
<evidence type="ECO:0000313" key="2">
    <source>
        <dbReference type="Proteomes" id="UP001150879"/>
    </source>
</evidence>
<name>A0A9W9J7S2_9EURO</name>
<protein>
    <recommendedName>
        <fullName evidence="3">Cyanovirin-N domain-containing protein</fullName>
    </recommendedName>
</protein>
<evidence type="ECO:0008006" key="3">
    <source>
        <dbReference type="Google" id="ProtNLM"/>
    </source>
</evidence>
<dbReference type="InterPro" id="IPR036673">
    <property type="entry name" value="Cyanovirin-N_sf"/>
</dbReference>
<comment type="caution">
    <text evidence="1">The sequence shown here is derived from an EMBL/GenBank/DDBJ whole genome shotgun (WGS) entry which is preliminary data.</text>
</comment>
<gene>
    <name evidence="1" type="ORF">N7472_008210</name>
</gene>
<reference evidence="1" key="2">
    <citation type="journal article" date="2023" name="IMA Fungus">
        <title>Comparative genomic study of the Penicillium genus elucidates a diverse pangenome and 15 lateral gene transfer events.</title>
        <authorList>
            <person name="Petersen C."/>
            <person name="Sorensen T."/>
            <person name="Nielsen M.R."/>
            <person name="Sondergaard T.E."/>
            <person name="Sorensen J.L."/>
            <person name="Fitzpatrick D.A."/>
            <person name="Frisvad J.C."/>
            <person name="Nielsen K.L."/>
        </authorList>
    </citation>
    <scope>NUCLEOTIDE SEQUENCE</scope>
    <source>
        <strain evidence="1">IBT 16849</strain>
    </source>
</reference>
<dbReference type="OrthoDB" id="2947935at2759"/>
<dbReference type="EMBL" id="JAPQKP010000005">
    <property type="protein sequence ID" value="KAJ5189196.1"/>
    <property type="molecule type" value="Genomic_DNA"/>
</dbReference>
<organism evidence="1 2">
    <name type="scientific">Penicillium cf. griseofulvum</name>
    <dbReference type="NCBI Taxonomy" id="2972120"/>
    <lineage>
        <taxon>Eukaryota</taxon>
        <taxon>Fungi</taxon>
        <taxon>Dikarya</taxon>
        <taxon>Ascomycota</taxon>
        <taxon>Pezizomycotina</taxon>
        <taxon>Eurotiomycetes</taxon>
        <taxon>Eurotiomycetidae</taxon>
        <taxon>Eurotiales</taxon>
        <taxon>Aspergillaceae</taxon>
        <taxon>Penicillium</taxon>
    </lineage>
</organism>